<evidence type="ECO:0000256" key="13">
    <source>
        <dbReference type="PIRSR" id="PIRSR602401-1"/>
    </source>
</evidence>
<proteinExistence type="inferred from homology"/>
<evidence type="ECO:0000256" key="9">
    <source>
        <dbReference type="ARBA" id="ARBA00023002"/>
    </source>
</evidence>
<protein>
    <submittedName>
        <fullName evidence="15">Cytochrome P450</fullName>
    </submittedName>
</protein>
<keyword evidence="11 14" id="KW-0503">Monooxygenase</keyword>
<comment type="cofactor">
    <cofactor evidence="1 13">
        <name>heme</name>
        <dbReference type="ChEBI" id="CHEBI:30413"/>
    </cofactor>
</comment>
<dbReference type="InterPro" id="IPR050364">
    <property type="entry name" value="Cytochrome_P450_fung"/>
</dbReference>
<keyword evidence="12" id="KW-0472">Membrane</keyword>
<evidence type="ECO:0000256" key="4">
    <source>
        <dbReference type="ARBA" id="ARBA00010617"/>
    </source>
</evidence>
<dbReference type="GO" id="GO:0016705">
    <property type="term" value="F:oxidoreductase activity, acting on paired donors, with incorporation or reduction of molecular oxygen"/>
    <property type="evidence" value="ECO:0007669"/>
    <property type="project" value="InterPro"/>
</dbReference>
<organism evidence="15 16">
    <name type="scientific">Phanerochaete sordida</name>
    <dbReference type="NCBI Taxonomy" id="48140"/>
    <lineage>
        <taxon>Eukaryota</taxon>
        <taxon>Fungi</taxon>
        <taxon>Dikarya</taxon>
        <taxon>Basidiomycota</taxon>
        <taxon>Agaricomycotina</taxon>
        <taxon>Agaricomycetes</taxon>
        <taxon>Polyporales</taxon>
        <taxon>Phanerochaetaceae</taxon>
        <taxon>Phanerochaete</taxon>
    </lineage>
</organism>
<dbReference type="AlphaFoldDB" id="A0A9P3FXP2"/>
<comment type="pathway">
    <text evidence="3">Secondary metabolite biosynthesis.</text>
</comment>
<dbReference type="CDD" id="cd11065">
    <property type="entry name" value="CYP64-like"/>
    <property type="match status" value="1"/>
</dbReference>
<gene>
    <name evidence="15" type="ORF">PsYK624_002260</name>
</gene>
<comment type="caution">
    <text evidence="15">The sequence shown here is derived from an EMBL/GenBank/DDBJ whole genome shotgun (WGS) entry which is preliminary data.</text>
</comment>
<evidence type="ECO:0000256" key="10">
    <source>
        <dbReference type="ARBA" id="ARBA00023004"/>
    </source>
</evidence>
<keyword evidence="5 13" id="KW-0349">Heme</keyword>
<dbReference type="PROSITE" id="PS00086">
    <property type="entry name" value="CYTOCHROME_P450"/>
    <property type="match status" value="1"/>
</dbReference>
<evidence type="ECO:0000256" key="8">
    <source>
        <dbReference type="ARBA" id="ARBA00022989"/>
    </source>
</evidence>
<comment type="subcellular location">
    <subcellularLocation>
        <location evidence="2">Membrane</location>
        <topology evidence="2">Single-pass membrane protein</topology>
    </subcellularLocation>
</comment>
<keyword evidence="6" id="KW-0812">Transmembrane</keyword>
<reference evidence="15 16" key="1">
    <citation type="submission" date="2021-08" db="EMBL/GenBank/DDBJ databases">
        <title>Draft Genome Sequence of Phanerochaete sordida strain YK-624.</title>
        <authorList>
            <person name="Mori T."/>
            <person name="Dohra H."/>
            <person name="Suzuki T."/>
            <person name="Kawagishi H."/>
            <person name="Hirai H."/>
        </authorList>
    </citation>
    <scope>NUCLEOTIDE SEQUENCE [LARGE SCALE GENOMIC DNA]</scope>
    <source>
        <strain evidence="15 16">YK-624</strain>
    </source>
</reference>
<dbReference type="GO" id="GO:0004497">
    <property type="term" value="F:monooxygenase activity"/>
    <property type="evidence" value="ECO:0007669"/>
    <property type="project" value="UniProtKB-KW"/>
</dbReference>
<evidence type="ECO:0000256" key="3">
    <source>
        <dbReference type="ARBA" id="ARBA00005179"/>
    </source>
</evidence>
<dbReference type="InterPro" id="IPR036396">
    <property type="entry name" value="Cyt_P450_sf"/>
</dbReference>
<evidence type="ECO:0000313" key="15">
    <source>
        <dbReference type="EMBL" id="GJE84150.1"/>
    </source>
</evidence>
<dbReference type="GO" id="GO:0020037">
    <property type="term" value="F:heme binding"/>
    <property type="evidence" value="ECO:0007669"/>
    <property type="project" value="InterPro"/>
</dbReference>
<evidence type="ECO:0000256" key="1">
    <source>
        <dbReference type="ARBA" id="ARBA00001971"/>
    </source>
</evidence>
<name>A0A9P3FXP2_9APHY</name>
<evidence type="ECO:0000256" key="6">
    <source>
        <dbReference type="ARBA" id="ARBA00022692"/>
    </source>
</evidence>
<keyword evidence="7 13" id="KW-0479">Metal-binding</keyword>
<dbReference type="Pfam" id="PF00067">
    <property type="entry name" value="p450"/>
    <property type="match status" value="1"/>
</dbReference>
<dbReference type="Proteomes" id="UP000703269">
    <property type="component" value="Unassembled WGS sequence"/>
</dbReference>
<keyword evidence="8" id="KW-1133">Transmembrane helix</keyword>
<keyword evidence="9 14" id="KW-0560">Oxidoreductase</keyword>
<evidence type="ECO:0000256" key="14">
    <source>
        <dbReference type="RuleBase" id="RU000461"/>
    </source>
</evidence>
<dbReference type="InterPro" id="IPR017972">
    <property type="entry name" value="Cyt_P450_CS"/>
</dbReference>
<dbReference type="InterPro" id="IPR002401">
    <property type="entry name" value="Cyt_P450_E_grp-I"/>
</dbReference>
<keyword evidence="10 13" id="KW-0408">Iron</keyword>
<dbReference type="PANTHER" id="PTHR46300">
    <property type="entry name" value="P450, PUTATIVE (EUROFUNG)-RELATED-RELATED"/>
    <property type="match status" value="1"/>
</dbReference>
<accession>A0A9P3FXP2</accession>
<dbReference type="EMBL" id="BPQB01000001">
    <property type="protein sequence ID" value="GJE84150.1"/>
    <property type="molecule type" value="Genomic_DNA"/>
</dbReference>
<sequence>MELGVLAALLVAAVALQAYLRRRRYRLPPGPKGLPVLGNKYDIPEKYEWLAYERWGREFGSDVIYLNFVGTPVIVLNSMQAINDLLEKRSAIYSDRPVTVMAYELVGIDRNFGFIPYGDVWREHRRLFHQYFRLDMVPHYHARMLKHTKDLLRLLLATPNDLMRHLRFVAGASILSISYGIDVDPEHDHYVEVADEAIHALAVTGNAGSYLVDYLPILKYVPSWFPGAKFKRDAAVWREKTGLMISEPFEYAKRQMEEGKGLDCVTAVMLAAIGENEDRARHEKNIAQVLSVSYIGGADTTVSALATFVLAMMMYPDIQRTAQAQLDRVVGPNRLPSIEEKDSLPYVTAVLMEALRWRPVIPLAVPHKVTQDDEYKGYHIPKGSIVIGNVWAVLHDETRYPNPDVFDPTRFLTPDGQLDKSAPDPTEACFGFGRRICAGRYFALDAVWTSIACILSTLDIAKPLDAAGKPVEPSGEYTTGLLSHPVPFDVSFKARSKTAEALIQDTASS</sequence>
<evidence type="ECO:0000256" key="2">
    <source>
        <dbReference type="ARBA" id="ARBA00004167"/>
    </source>
</evidence>
<dbReference type="Gene3D" id="1.10.630.10">
    <property type="entry name" value="Cytochrome P450"/>
    <property type="match status" value="1"/>
</dbReference>
<dbReference type="PANTHER" id="PTHR46300:SF7">
    <property type="entry name" value="P450, PUTATIVE (EUROFUNG)-RELATED"/>
    <property type="match status" value="1"/>
</dbReference>
<evidence type="ECO:0000313" key="16">
    <source>
        <dbReference type="Proteomes" id="UP000703269"/>
    </source>
</evidence>
<dbReference type="GO" id="GO:0005506">
    <property type="term" value="F:iron ion binding"/>
    <property type="evidence" value="ECO:0007669"/>
    <property type="project" value="InterPro"/>
</dbReference>
<dbReference type="SUPFAM" id="SSF48264">
    <property type="entry name" value="Cytochrome P450"/>
    <property type="match status" value="1"/>
</dbReference>
<evidence type="ECO:0000256" key="7">
    <source>
        <dbReference type="ARBA" id="ARBA00022723"/>
    </source>
</evidence>
<dbReference type="GO" id="GO:0016020">
    <property type="term" value="C:membrane"/>
    <property type="evidence" value="ECO:0007669"/>
    <property type="project" value="UniProtKB-SubCell"/>
</dbReference>
<evidence type="ECO:0000256" key="12">
    <source>
        <dbReference type="ARBA" id="ARBA00023136"/>
    </source>
</evidence>
<comment type="similarity">
    <text evidence="4 14">Belongs to the cytochrome P450 family.</text>
</comment>
<dbReference type="PRINTS" id="PR00463">
    <property type="entry name" value="EP450I"/>
</dbReference>
<dbReference type="PRINTS" id="PR00385">
    <property type="entry name" value="P450"/>
</dbReference>
<evidence type="ECO:0000256" key="11">
    <source>
        <dbReference type="ARBA" id="ARBA00023033"/>
    </source>
</evidence>
<dbReference type="InterPro" id="IPR001128">
    <property type="entry name" value="Cyt_P450"/>
</dbReference>
<dbReference type="OrthoDB" id="2789670at2759"/>
<keyword evidence="16" id="KW-1185">Reference proteome</keyword>
<feature type="binding site" description="axial binding residue" evidence="13">
    <location>
        <position position="437"/>
    </location>
    <ligand>
        <name>heme</name>
        <dbReference type="ChEBI" id="CHEBI:30413"/>
    </ligand>
    <ligandPart>
        <name>Fe</name>
        <dbReference type="ChEBI" id="CHEBI:18248"/>
    </ligandPart>
</feature>
<evidence type="ECO:0000256" key="5">
    <source>
        <dbReference type="ARBA" id="ARBA00022617"/>
    </source>
</evidence>